<gene>
    <name evidence="3" type="ORF">SAMN05660282_01424</name>
</gene>
<dbReference type="InterPro" id="IPR052509">
    <property type="entry name" value="Metal_resp_DNA-bind_regulator"/>
</dbReference>
<dbReference type="STRING" id="185761.SAMN05660282_01424"/>
<feature type="region of interest" description="Disordered" evidence="1">
    <location>
        <begin position="113"/>
        <end position="147"/>
    </location>
</feature>
<dbReference type="Pfam" id="PF03551">
    <property type="entry name" value="PadR"/>
    <property type="match status" value="1"/>
</dbReference>
<protein>
    <submittedName>
        <fullName evidence="3">DNA-binding transcriptional regulator, PadR family</fullName>
    </submittedName>
</protein>
<dbReference type="InterPro" id="IPR005149">
    <property type="entry name" value="Tscrpt_reg_PadR_N"/>
</dbReference>
<proteinExistence type="predicted"/>
<name>A0A1I2TCW6_9CORY</name>
<dbReference type="InterPro" id="IPR036390">
    <property type="entry name" value="WH_DNA-bd_sf"/>
</dbReference>
<dbReference type="AlphaFoldDB" id="A0A1I2TCW6"/>
<dbReference type="RefSeq" id="WP_092285885.1">
    <property type="nucleotide sequence ID" value="NZ_FOPJ01000008.1"/>
</dbReference>
<reference evidence="3 4" key="1">
    <citation type="submission" date="2016-10" db="EMBL/GenBank/DDBJ databases">
        <authorList>
            <person name="de Groot N.N."/>
        </authorList>
    </citation>
    <scope>NUCLEOTIDE SEQUENCE [LARGE SCALE GENOMIC DNA]</scope>
    <source>
        <strain>J11</strain>
        <strain evidence="4">PG 39</strain>
    </source>
</reference>
<accession>A0A1I2TCW6</accession>
<evidence type="ECO:0000256" key="1">
    <source>
        <dbReference type="SAM" id="MobiDB-lite"/>
    </source>
</evidence>
<feature type="compositionally biased region" description="Low complexity" evidence="1">
    <location>
        <begin position="113"/>
        <end position="133"/>
    </location>
</feature>
<dbReference type="EMBL" id="FOPJ01000008">
    <property type="protein sequence ID" value="SFG62695.1"/>
    <property type="molecule type" value="Genomic_DNA"/>
</dbReference>
<evidence type="ECO:0000313" key="4">
    <source>
        <dbReference type="Proteomes" id="UP000199065"/>
    </source>
</evidence>
<feature type="domain" description="Transcription regulator PadR N-terminal" evidence="2">
    <location>
        <begin position="25"/>
        <end position="92"/>
    </location>
</feature>
<organism evidence="3 4">
    <name type="scientific">Corynebacterium spheniscorum</name>
    <dbReference type="NCBI Taxonomy" id="185761"/>
    <lineage>
        <taxon>Bacteria</taxon>
        <taxon>Bacillati</taxon>
        <taxon>Actinomycetota</taxon>
        <taxon>Actinomycetes</taxon>
        <taxon>Mycobacteriales</taxon>
        <taxon>Corynebacteriaceae</taxon>
        <taxon>Corynebacterium</taxon>
    </lineage>
</organism>
<dbReference type="Proteomes" id="UP000199065">
    <property type="component" value="Unassembled WGS sequence"/>
</dbReference>
<keyword evidence="4" id="KW-1185">Reference proteome</keyword>
<dbReference type="InterPro" id="IPR036388">
    <property type="entry name" value="WH-like_DNA-bd_sf"/>
</dbReference>
<dbReference type="Gene3D" id="1.10.10.10">
    <property type="entry name" value="Winged helix-like DNA-binding domain superfamily/Winged helix DNA-binding domain"/>
    <property type="match status" value="1"/>
</dbReference>
<dbReference type="OrthoDB" id="122286at2"/>
<dbReference type="SUPFAM" id="SSF46785">
    <property type="entry name" value="Winged helix' DNA-binding domain"/>
    <property type="match status" value="1"/>
</dbReference>
<sequence length="147" mass="16334">MHYSRNTSAHSHEPMLRKGYLELLILAELQREPAYGAELLERCPLELSAGTLYPLLTRLKKLGLIEHAWEESPVGPPRKIYTLSWAGTQRLRDLKAEWVELVEVMNELLFPSAEAPGAEAPTAATEAQPSTTEFSEDSHAPAPISSN</sequence>
<keyword evidence="3" id="KW-0238">DNA-binding</keyword>
<evidence type="ECO:0000313" key="3">
    <source>
        <dbReference type="EMBL" id="SFG62695.1"/>
    </source>
</evidence>
<evidence type="ECO:0000259" key="2">
    <source>
        <dbReference type="Pfam" id="PF03551"/>
    </source>
</evidence>
<dbReference type="PANTHER" id="PTHR33169:SF14">
    <property type="entry name" value="TRANSCRIPTIONAL REGULATOR RV3488"/>
    <property type="match status" value="1"/>
</dbReference>
<dbReference type="GO" id="GO:0003677">
    <property type="term" value="F:DNA binding"/>
    <property type="evidence" value="ECO:0007669"/>
    <property type="project" value="UniProtKB-KW"/>
</dbReference>
<dbReference type="PANTHER" id="PTHR33169">
    <property type="entry name" value="PADR-FAMILY TRANSCRIPTIONAL REGULATOR"/>
    <property type="match status" value="1"/>
</dbReference>